<reference evidence="1 2" key="1">
    <citation type="submission" date="2015-10" db="EMBL/GenBank/DDBJ databases">
        <title>Chryseobacterium aquaticum genome.</title>
        <authorList>
            <person name="Newman J.D."/>
            <person name="Ferguson M.B."/>
            <person name="Miller J.R."/>
        </authorList>
    </citation>
    <scope>NUCLEOTIDE SEQUENCE [LARGE SCALE GENOMIC DNA]</scope>
    <source>
        <strain evidence="1 2">KCTC 12483</strain>
    </source>
</reference>
<comment type="caution">
    <text evidence="1">The sequence shown here is derived from an EMBL/GenBank/DDBJ whole genome shotgun (WGS) entry which is preliminary data.</text>
</comment>
<name>A0A0Q3P9J4_9FLAO</name>
<organism evidence="1 2">
    <name type="scientific">Chryseobacterium aquaticum</name>
    <dbReference type="NCBI Taxonomy" id="452084"/>
    <lineage>
        <taxon>Bacteria</taxon>
        <taxon>Pseudomonadati</taxon>
        <taxon>Bacteroidota</taxon>
        <taxon>Flavobacteriia</taxon>
        <taxon>Flavobacteriales</taxon>
        <taxon>Weeksellaceae</taxon>
        <taxon>Chryseobacterium group</taxon>
        <taxon>Chryseobacterium</taxon>
    </lineage>
</organism>
<gene>
    <name evidence="1" type="ORF">AR438_11620</name>
</gene>
<protein>
    <submittedName>
        <fullName evidence="1">Uncharacterized protein</fullName>
    </submittedName>
</protein>
<evidence type="ECO:0000313" key="2">
    <source>
        <dbReference type="Proteomes" id="UP000051682"/>
    </source>
</evidence>
<evidence type="ECO:0000313" key="1">
    <source>
        <dbReference type="EMBL" id="KQK26214.1"/>
    </source>
</evidence>
<accession>A0A0Q3P9J4</accession>
<sequence length="654" mass="75623">MNFEQFEDQDIIEPINNAVDLWTVLNLKAGIDESFYDKDLVEGNDSLDGIYQLLKIKKRDSFMEDLANNNVTVEKLINALFSVLQPYGMMMNDLCVFFEKYKIQKEDKTLQIEFDFSETEKDKLNFNLENFRDYISKIETVKSLCVDNELTSNHLWNLKNIFHNELEQIMSVDIDVNSWIDEFKKNGKIEMPNPAPTLPKTGNDQLDLQLDFCMRIWKSYVITCRSVSVFREIAKGILEPLRDKGNFIDSWPVDAMYYPLSDAWPASFINALFYRVEQLNLKGDQEKDDEAAQLSNKLGVLLDSFPIVTSSEDTIVKELVDLLNLPIWNQRHELYSAWVLTNIDKSFEGYPVDVHHTDGVLKIPFKPKKLMTIHSMKGDLLVFSEMLTDVKGLQSKKRKEHVQPDYVIFKNDNNKEDALVVIEVKQYRTPSNSNFGDAIKDYSIAFSKAYVILVNYGRMSNSLVLYDENRNKAYGEVYPESDAQGNFIEKLQQLYPKSVLPNFIPLKLYKEIRNYEAKNIIVDISHSMSSYDPGSKTLEAVLQTLLSCSQIDTVKAVDSIVRKIWHNPSTEDIFELLDLEKGNSTRFTELLPKEFTKGLLIITDEDGSRQIESYRDSYYLLFVLNGEKSVSISFKNLELFNHKVIIIKKMKPIN</sequence>
<dbReference type="OrthoDB" id="185675at2"/>
<dbReference type="EMBL" id="LLYZ01000005">
    <property type="protein sequence ID" value="KQK26214.1"/>
    <property type="molecule type" value="Genomic_DNA"/>
</dbReference>
<keyword evidence="2" id="KW-1185">Reference proteome</keyword>
<proteinExistence type="predicted"/>
<dbReference type="AlphaFoldDB" id="A0A0Q3P9J4"/>
<dbReference type="Proteomes" id="UP000051682">
    <property type="component" value="Unassembled WGS sequence"/>
</dbReference>
<dbReference type="RefSeq" id="WP_056015256.1">
    <property type="nucleotide sequence ID" value="NZ_LLYZ01000005.1"/>
</dbReference>